<dbReference type="InterPro" id="IPR016131">
    <property type="entry name" value="Haemerythrin_Fe_BS"/>
</dbReference>
<evidence type="ECO:0000313" key="6">
    <source>
        <dbReference type="EMBL" id="BCG49133.1"/>
    </source>
</evidence>
<dbReference type="InterPro" id="IPR035938">
    <property type="entry name" value="Hemerythrin-like_sf"/>
</dbReference>
<dbReference type="InterPro" id="IPR050669">
    <property type="entry name" value="Hemerythrin"/>
</dbReference>
<dbReference type="RefSeq" id="WP_185243664.1">
    <property type="nucleotide sequence ID" value="NZ_AP023213.1"/>
</dbReference>
<dbReference type="InterPro" id="IPR012312">
    <property type="entry name" value="Hemerythrin-like"/>
</dbReference>
<reference evidence="6 7" key="1">
    <citation type="submission" date="2020-06" db="EMBL/GenBank/DDBJ databases">
        <title>Interaction of electrochemicaly active bacteria, Geobacter bremensis R4 on different carbon anode.</title>
        <authorList>
            <person name="Meng L."/>
            <person name="Yoshida N."/>
        </authorList>
    </citation>
    <scope>NUCLEOTIDE SEQUENCE [LARGE SCALE GENOMIC DNA]</scope>
    <source>
        <strain evidence="6 7">R4</strain>
    </source>
</reference>
<keyword evidence="2" id="KW-0561">Oxygen transport</keyword>
<dbReference type="GO" id="GO:0046872">
    <property type="term" value="F:metal ion binding"/>
    <property type="evidence" value="ECO:0007669"/>
    <property type="project" value="UniProtKB-KW"/>
</dbReference>
<dbReference type="Pfam" id="PF01814">
    <property type="entry name" value="Hemerythrin"/>
    <property type="match status" value="1"/>
</dbReference>
<dbReference type="PROSITE" id="PS00550">
    <property type="entry name" value="HEMERYTHRINS"/>
    <property type="match status" value="1"/>
</dbReference>
<comment type="similarity">
    <text evidence="1">Belongs to the hemerythrin family.</text>
</comment>
<accession>A0A6S6M604</accession>
<name>A0A6S6M604_9BACT</name>
<protein>
    <submittedName>
        <fullName evidence="6">Hemerythrin domain protein</fullName>
    </submittedName>
</protein>
<sequence>MPIVAWDVSLSVGNNVIDEHHRHLIALLNKAYDEFCDKNSTVAMGPLLEELIDYATYHFAHEEKLMKATSYPEAAQHLQEHERFVKRVTEMQKDFVTGDVPFSLELLSFMRNWLVNHISKVDTKLGAYASTRH</sequence>
<dbReference type="EMBL" id="AP023213">
    <property type="protein sequence ID" value="BCG49133.1"/>
    <property type="molecule type" value="Genomic_DNA"/>
</dbReference>
<evidence type="ECO:0000259" key="5">
    <source>
        <dbReference type="Pfam" id="PF01814"/>
    </source>
</evidence>
<dbReference type="GO" id="GO:0005344">
    <property type="term" value="F:oxygen carrier activity"/>
    <property type="evidence" value="ECO:0007669"/>
    <property type="project" value="UniProtKB-KW"/>
</dbReference>
<dbReference type="CDD" id="cd12107">
    <property type="entry name" value="Hemerythrin"/>
    <property type="match status" value="1"/>
</dbReference>
<gene>
    <name evidence="6" type="ORF">GEOBRER4_n4039</name>
</gene>
<evidence type="ECO:0000256" key="4">
    <source>
        <dbReference type="ARBA" id="ARBA00023004"/>
    </source>
</evidence>
<proteinExistence type="inferred from homology"/>
<evidence type="ECO:0000256" key="3">
    <source>
        <dbReference type="ARBA" id="ARBA00022723"/>
    </source>
</evidence>
<keyword evidence="2" id="KW-0813">Transport</keyword>
<evidence type="ECO:0000256" key="1">
    <source>
        <dbReference type="ARBA" id="ARBA00010587"/>
    </source>
</evidence>
<dbReference type="PANTHER" id="PTHR37164:SF1">
    <property type="entry name" value="BACTERIOHEMERYTHRIN"/>
    <property type="match status" value="1"/>
</dbReference>
<dbReference type="Proteomes" id="UP000515472">
    <property type="component" value="Chromosome"/>
</dbReference>
<keyword evidence="3" id="KW-0479">Metal-binding</keyword>
<feature type="domain" description="Hemerythrin-like" evidence="5">
    <location>
        <begin position="14"/>
        <end position="127"/>
    </location>
</feature>
<keyword evidence="7" id="KW-1185">Reference proteome</keyword>
<organism evidence="6 7">
    <name type="scientific">Citrifermentans bremense</name>
    <dbReference type="NCBI Taxonomy" id="60035"/>
    <lineage>
        <taxon>Bacteria</taxon>
        <taxon>Pseudomonadati</taxon>
        <taxon>Thermodesulfobacteriota</taxon>
        <taxon>Desulfuromonadia</taxon>
        <taxon>Geobacterales</taxon>
        <taxon>Geobacteraceae</taxon>
        <taxon>Citrifermentans</taxon>
    </lineage>
</organism>
<dbReference type="SUPFAM" id="SSF47188">
    <property type="entry name" value="Hemerythrin-like"/>
    <property type="match status" value="1"/>
</dbReference>
<dbReference type="KEGG" id="gbn:GEOBRER4_38830"/>
<dbReference type="NCBIfam" id="TIGR02481">
    <property type="entry name" value="hemeryth_dom"/>
    <property type="match status" value="1"/>
</dbReference>
<keyword evidence="4" id="KW-0408">Iron</keyword>
<dbReference type="NCBIfam" id="NF033749">
    <property type="entry name" value="bact_hemeryth"/>
    <property type="match status" value="1"/>
</dbReference>
<evidence type="ECO:0000313" key="7">
    <source>
        <dbReference type="Proteomes" id="UP000515472"/>
    </source>
</evidence>
<dbReference type="AlphaFoldDB" id="A0A6S6M604"/>
<evidence type="ECO:0000256" key="2">
    <source>
        <dbReference type="ARBA" id="ARBA00022621"/>
    </source>
</evidence>
<dbReference type="PANTHER" id="PTHR37164">
    <property type="entry name" value="BACTERIOHEMERYTHRIN"/>
    <property type="match status" value="1"/>
</dbReference>
<dbReference type="InterPro" id="IPR012827">
    <property type="entry name" value="Hemerythrin_metal-bd"/>
</dbReference>
<dbReference type="Gene3D" id="1.20.120.50">
    <property type="entry name" value="Hemerythrin-like"/>
    <property type="match status" value="1"/>
</dbReference>